<feature type="transmembrane region" description="Helical" evidence="7">
    <location>
        <begin position="128"/>
        <end position="161"/>
    </location>
</feature>
<evidence type="ECO:0000256" key="2">
    <source>
        <dbReference type="ARBA" id="ARBA00022448"/>
    </source>
</evidence>
<comment type="similarity">
    <text evidence="7">Belongs to the binding-protein-dependent transport system permease family.</text>
</comment>
<comment type="subcellular location">
    <subcellularLocation>
        <location evidence="1 7">Cell membrane</location>
        <topology evidence="1 7">Multi-pass membrane protein</topology>
    </subcellularLocation>
</comment>
<dbReference type="CDD" id="cd06261">
    <property type="entry name" value="TM_PBP2"/>
    <property type="match status" value="1"/>
</dbReference>
<evidence type="ECO:0000256" key="6">
    <source>
        <dbReference type="ARBA" id="ARBA00023136"/>
    </source>
</evidence>
<feature type="transmembrane region" description="Helical" evidence="7">
    <location>
        <begin position="95"/>
        <end position="116"/>
    </location>
</feature>
<dbReference type="InterPro" id="IPR000515">
    <property type="entry name" value="MetI-like"/>
</dbReference>
<dbReference type="PROSITE" id="PS50928">
    <property type="entry name" value="ABC_TM1"/>
    <property type="match status" value="1"/>
</dbReference>
<accession>A0A087M781</accession>
<evidence type="ECO:0000313" key="10">
    <source>
        <dbReference type="Proteomes" id="UP000028981"/>
    </source>
</evidence>
<dbReference type="RefSeq" id="WP_035077803.1">
    <property type="nucleotide sequence ID" value="NZ_JQGC01000001.1"/>
</dbReference>
<name>A0A087M781_9HYPH</name>
<protein>
    <submittedName>
        <fullName evidence="9">ABC transporter permease</fullName>
    </submittedName>
</protein>
<dbReference type="GO" id="GO:0005886">
    <property type="term" value="C:plasma membrane"/>
    <property type="evidence" value="ECO:0007669"/>
    <property type="project" value="UniProtKB-SubCell"/>
</dbReference>
<dbReference type="PANTHER" id="PTHR43163">
    <property type="entry name" value="DIPEPTIDE TRANSPORT SYSTEM PERMEASE PROTEIN DPPB-RELATED"/>
    <property type="match status" value="1"/>
</dbReference>
<dbReference type="OrthoDB" id="9805855at2"/>
<evidence type="ECO:0000256" key="4">
    <source>
        <dbReference type="ARBA" id="ARBA00022692"/>
    </source>
</evidence>
<proteinExistence type="inferred from homology"/>
<feature type="domain" description="ABC transmembrane type-1" evidence="8">
    <location>
        <begin position="95"/>
        <end position="300"/>
    </location>
</feature>
<dbReference type="InterPro" id="IPR045621">
    <property type="entry name" value="BPD_transp_1_N"/>
</dbReference>
<dbReference type="Pfam" id="PF19300">
    <property type="entry name" value="BPD_transp_1_N"/>
    <property type="match status" value="1"/>
</dbReference>
<dbReference type="SUPFAM" id="SSF161098">
    <property type="entry name" value="MetI-like"/>
    <property type="match status" value="1"/>
</dbReference>
<feature type="transmembrane region" description="Helical" evidence="7">
    <location>
        <begin position="235"/>
        <end position="261"/>
    </location>
</feature>
<organism evidence="9 10">
    <name type="scientific">Devosia riboflavina</name>
    <dbReference type="NCBI Taxonomy" id="46914"/>
    <lineage>
        <taxon>Bacteria</taxon>
        <taxon>Pseudomonadati</taxon>
        <taxon>Pseudomonadota</taxon>
        <taxon>Alphaproteobacteria</taxon>
        <taxon>Hyphomicrobiales</taxon>
        <taxon>Devosiaceae</taxon>
        <taxon>Devosia</taxon>
    </lineage>
</organism>
<keyword evidence="3" id="KW-1003">Cell membrane</keyword>
<evidence type="ECO:0000256" key="1">
    <source>
        <dbReference type="ARBA" id="ARBA00004651"/>
    </source>
</evidence>
<reference evidence="9 10" key="1">
    <citation type="submission" date="2014-08" db="EMBL/GenBank/DDBJ databases">
        <authorList>
            <person name="Hassan Y.I."/>
            <person name="Lepp D."/>
            <person name="Zhou T."/>
        </authorList>
    </citation>
    <scope>NUCLEOTIDE SEQUENCE [LARGE SCALE GENOMIC DNA]</scope>
    <source>
        <strain evidence="9 10">IFO13584</strain>
    </source>
</reference>
<feature type="transmembrane region" description="Helical" evidence="7">
    <location>
        <begin position="181"/>
        <end position="200"/>
    </location>
</feature>
<keyword evidence="2 7" id="KW-0813">Transport</keyword>
<evidence type="ECO:0000259" key="8">
    <source>
        <dbReference type="PROSITE" id="PS50928"/>
    </source>
</evidence>
<keyword evidence="5 7" id="KW-1133">Transmembrane helix</keyword>
<keyword evidence="4 7" id="KW-0812">Transmembrane</keyword>
<dbReference type="STRING" id="46914.JP75_00860"/>
<evidence type="ECO:0000313" key="9">
    <source>
        <dbReference type="EMBL" id="KFL32734.1"/>
    </source>
</evidence>
<feature type="transmembrane region" description="Helical" evidence="7">
    <location>
        <begin position="281"/>
        <end position="307"/>
    </location>
</feature>
<dbReference type="Gene3D" id="1.10.3720.10">
    <property type="entry name" value="MetI-like"/>
    <property type="match status" value="1"/>
</dbReference>
<comment type="caution">
    <text evidence="9">The sequence shown here is derived from an EMBL/GenBank/DDBJ whole genome shotgun (WGS) entry which is preliminary data.</text>
</comment>
<evidence type="ECO:0000256" key="5">
    <source>
        <dbReference type="ARBA" id="ARBA00022989"/>
    </source>
</evidence>
<dbReference type="PANTHER" id="PTHR43163:SF6">
    <property type="entry name" value="DIPEPTIDE TRANSPORT SYSTEM PERMEASE PROTEIN DPPB-RELATED"/>
    <property type="match status" value="1"/>
</dbReference>
<evidence type="ECO:0000256" key="3">
    <source>
        <dbReference type="ARBA" id="ARBA00022475"/>
    </source>
</evidence>
<keyword evidence="6 7" id="KW-0472">Membrane</keyword>
<dbReference type="EMBL" id="JQGC01000001">
    <property type="protein sequence ID" value="KFL32734.1"/>
    <property type="molecule type" value="Genomic_DNA"/>
</dbReference>
<evidence type="ECO:0000256" key="7">
    <source>
        <dbReference type="RuleBase" id="RU363032"/>
    </source>
</evidence>
<dbReference type="Proteomes" id="UP000028981">
    <property type="component" value="Unassembled WGS sequence"/>
</dbReference>
<sequence length="315" mass="33699">MPVYIARKLAFFLLAVLVASIAIFLLIRGAGGNVAAVILGKDATAEAINALAQQYGLDRPLFVQYFDWIGNLLQGDLGRSFRTNEPVTDLVVSRLSISIPLCVSGLILGLVIAIPAGTYSALNSDKPLGAVIALLSQVGIAVPVFWAGILLSLLFGVRLGWLPTGGWTNWDVSLWGAVRSLVLPVISLGLILGASLTRYVRSAVLDVMNQDYVRTARATGMTRMQALLQVGLRNAALPIATVVGLQIAELIGGTVIIETVFSLPGLSRMILANVAAREVIVVQSTVMLIIIFVMFINLIVDLLYGVLDPRVRLAR</sequence>
<dbReference type="AlphaFoldDB" id="A0A087M781"/>
<dbReference type="Pfam" id="PF00528">
    <property type="entry name" value="BPD_transp_1"/>
    <property type="match status" value="1"/>
</dbReference>
<dbReference type="InterPro" id="IPR035906">
    <property type="entry name" value="MetI-like_sf"/>
</dbReference>
<keyword evidence="10" id="KW-1185">Reference proteome</keyword>
<gene>
    <name evidence="9" type="ORF">JP75_00860</name>
</gene>
<dbReference type="GO" id="GO:0071916">
    <property type="term" value="F:dipeptide transmembrane transporter activity"/>
    <property type="evidence" value="ECO:0007669"/>
    <property type="project" value="TreeGrafter"/>
</dbReference>